<dbReference type="AlphaFoldDB" id="A0A2C6MHL2"/>
<protein>
    <submittedName>
        <fullName evidence="2">Uncharacterized protein</fullName>
    </submittedName>
</protein>
<evidence type="ECO:0000313" key="3">
    <source>
        <dbReference type="Proteomes" id="UP000222564"/>
    </source>
</evidence>
<dbReference type="Proteomes" id="UP000222564">
    <property type="component" value="Unassembled WGS sequence"/>
</dbReference>
<comment type="caution">
    <text evidence="2">The sequence shown here is derived from an EMBL/GenBank/DDBJ whole genome shotgun (WGS) entry which is preliminary data.</text>
</comment>
<keyword evidence="1" id="KW-1133">Transmembrane helix</keyword>
<reference evidence="2 3" key="1">
    <citation type="submission" date="2013-09" db="EMBL/GenBank/DDBJ databases">
        <title>Biodegradation of hydrocarbons in the deep terrestrial subsurface : characterization of a microbial consortium composed of two Desulfotomaculum species originating from a deep geological formation.</title>
        <authorList>
            <person name="Aullo T."/>
            <person name="Berlendis S."/>
            <person name="Lascourreges J.-F."/>
            <person name="Dessort D."/>
            <person name="Saint-Laurent S."/>
            <person name="Schraauwers B."/>
            <person name="Mas J."/>
            <person name="Magot M."/>
            <person name="Ranchou-Peyruse A."/>
        </authorList>
    </citation>
    <scope>NUCLEOTIDE SEQUENCE [LARGE SCALE GENOMIC DNA]</scope>
    <source>
        <strain evidence="2 3">Bs107</strain>
    </source>
</reference>
<dbReference type="EMBL" id="AWQQ01000027">
    <property type="protein sequence ID" value="PHJ39272.1"/>
    <property type="molecule type" value="Genomic_DNA"/>
</dbReference>
<keyword evidence="1" id="KW-0472">Membrane</keyword>
<name>A0A2C6MHL2_9FIRM</name>
<sequence>MNETLRDLGVFYYRDFTTVLYLFVLFVFIILLFT</sequence>
<evidence type="ECO:0000313" key="2">
    <source>
        <dbReference type="EMBL" id="PHJ39272.1"/>
    </source>
</evidence>
<feature type="transmembrane region" description="Helical" evidence="1">
    <location>
        <begin position="12"/>
        <end position="33"/>
    </location>
</feature>
<accession>A0A2C6MHL2</accession>
<keyword evidence="3" id="KW-1185">Reference proteome</keyword>
<evidence type="ECO:0000256" key="1">
    <source>
        <dbReference type="SAM" id="Phobius"/>
    </source>
</evidence>
<gene>
    <name evidence="2" type="ORF">P378_04865</name>
</gene>
<proteinExistence type="predicted"/>
<organism evidence="2 3">
    <name type="scientific">Desulforamulus profundi</name>
    <dbReference type="NCBI Taxonomy" id="1383067"/>
    <lineage>
        <taxon>Bacteria</taxon>
        <taxon>Bacillati</taxon>
        <taxon>Bacillota</taxon>
        <taxon>Clostridia</taxon>
        <taxon>Eubacteriales</taxon>
        <taxon>Peptococcaceae</taxon>
        <taxon>Desulforamulus</taxon>
    </lineage>
</organism>
<keyword evidence="1" id="KW-0812">Transmembrane</keyword>